<organism evidence="2 3">
    <name type="scientific">Pseudoalteromonas luteoviolacea</name>
    <dbReference type="NCBI Taxonomy" id="43657"/>
    <lineage>
        <taxon>Bacteria</taxon>
        <taxon>Pseudomonadati</taxon>
        <taxon>Pseudomonadota</taxon>
        <taxon>Gammaproteobacteria</taxon>
        <taxon>Alteromonadales</taxon>
        <taxon>Pseudoalteromonadaceae</taxon>
        <taxon>Pseudoalteromonas</taxon>
    </lineage>
</organism>
<dbReference type="PANTHER" id="PTHR40660">
    <property type="entry name" value="5'-PHOSPHATE OXIDASE PUTATIVE DOMAIN-CONTAINING PROTEIN-RELATED"/>
    <property type="match status" value="1"/>
</dbReference>
<dbReference type="OrthoDB" id="7867371at2"/>
<protein>
    <recommendedName>
        <fullName evidence="1">Pyridoxamine 5'-phosphate oxidase N-terminal domain-containing protein</fullName>
    </recommendedName>
</protein>
<proteinExistence type="predicted"/>
<sequence length="150" mass="16502">MFTVEVKSSIQQSVLCWLATVDKEGCPSVSPKEVFVSYKDSELLIANIASANSVRNIKYNDNVCVSCVDVFTQKGFGLYGTASYVARSDSNFPLLFKEIEPITGEKYPVAGVIHIVVNKVKPIVAPSYKLFPNITEAEQIKNAKNTYGVK</sequence>
<feature type="domain" description="Pyridoxamine 5'-phosphate oxidase N-terminal" evidence="1">
    <location>
        <begin position="4"/>
        <end position="92"/>
    </location>
</feature>
<name>A0A0C1MR66_9GAMM</name>
<dbReference type="RefSeq" id="WP_039608910.1">
    <property type="nucleotide sequence ID" value="NZ_JWIC01000005.1"/>
</dbReference>
<dbReference type="AlphaFoldDB" id="A0A0C1MR66"/>
<dbReference type="Pfam" id="PF01243">
    <property type="entry name" value="PNPOx_N"/>
    <property type="match status" value="1"/>
</dbReference>
<evidence type="ECO:0000313" key="2">
    <source>
        <dbReference type="EMBL" id="KID57133.1"/>
    </source>
</evidence>
<dbReference type="InterPro" id="IPR012349">
    <property type="entry name" value="Split_barrel_FMN-bd"/>
</dbReference>
<dbReference type="Proteomes" id="UP000031327">
    <property type="component" value="Unassembled WGS sequence"/>
</dbReference>
<dbReference type="SUPFAM" id="SSF50475">
    <property type="entry name" value="FMN-binding split barrel"/>
    <property type="match status" value="1"/>
</dbReference>
<reference evidence="2 3" key="1">
    <citation type="submission" date="2014-12" db="EMBL/GenBank/DDBJ databases">
        <title>Draft Genome Sequence of Pseudoalteromonas luteoviolacea HI1.</title>
        <authorList>
            <person name="Asahina A.Y."/>
            <person name="Hadfield M.G."/>
        </authorList>
    </citation>
    <scope>NUCLEOTIDE SEQUENCE [LARGE SCALE GENOMIC DNA]</scope>
    <source>
        <strain evidence="2 3">HI1</strain>
    </source>
</reference>
<dbReference type="Gene3D" id="2.30.110.10">
    <property type="entry name" value="Electron Transport, Fmn-binding Protein, Chain A"/>
    <property type="match status" value="1"/>
</dbReference>
<gene>
    <name evidence="2" type="ORF">JF50_07785</name>
</gene>
<accession>A0A0C1MR66</accession>
<dbReference type="EMBL" id="JWIC01000005">
    <property type="protein sequence ID" value="KID57133.1"/>
    <property type="molecule type" value="Genomic_DNA"/>
</dbReference>
<comment type="caution">
    <text evidence="2">The sequence shown here is derived from an EMBL/GenBank/DDBJ whole genome shotgun (WGS) entry which is preliminary data.</text>
</comment>
<dbReference type="InterPro" id="IPR011576">
    <property type="entry name" value="Pyridox_Oxase_N"/>
</dbReference>
<dbReference type="PANTHER" id="PTHR40660:SF1">
    <property type="entry name" value="5'-PHOSPHATE OXIDASE PUTATIVE DOMAIN-CONTAINING PROTEIN-RELATED"/>
    <property type="match status" value="1"/>
</dbReference>
<evidence type="ECO:0000313" key="3">
    <source>
        <dbReference type="Proteomes" id="UP000031327"/>
    </source>
</evidence>
<evidence type="ECO:0000259" key="1">
    <source>
        <dbReference type="Pfam" id="PF01243"/>
    </source>
</evidence>